<dbReference type="InterPro" id="IPR023198">
    <property type="entry name" value="PGP-like_dom2"/>
</dbReference>
<dbReference type="InterPro" id="IPR036412">
    <property type="entry name" value="HAD-like_sf"/>
</dbReference>
<evidence type="ECO:0000313" key="1">
    <source>
        <dbReference type="EMBL" id="SEL98751.1"/>
    </source>
</evidence>
<evidence type="ECO:0000313" key="2">
    <source>
        <dbReference type="Proteomes" id="UP000198521"/>
    </source>
</evidence>
<dbReference type="Gene3D" id="3.40.50.1000">
    <property type="entry name" value="HAD superfamily/HAD-like"/>
    <property type="match status" value="1"/>
</dbReference>
<dbReference type="PRINTS" id="PR00413">
    <property type="entry name" value="HADHALOGNASE"/>
</dbReference>
<sequence>MSLYGMKMKTEKIEHIFFDLDHTLWDFDKNSTLAFQLMFDKFQISIPIDNFLTVYQSINLRYWKLFREEQVTKEELRRGRLIEAFAFFDKKFPLEIIDALSDDYINFLPLNNYLITGARELLTYLMPKYQLHIITNGFREVQNTKLSNSEINHYFKTVTSSEDVGAKKPNPIIFEHAIRVSGANIVNSLMIGDNYEADIVGAESLGIKTICFNYHKEKLPETTIQVSELYEIKKYI</sequence>
<dbReference type="STRING" id="1038014.SAMN04487910_3817"/>
<dbReference type="PANTHER" id="PTHR47478">
    <property type="match status" value="1"/>
</dbReference>
<dbReference type="InterPro" id="IPR023214">
    <property type="entry name" value="HAD_sf"/>
</dbReference>
<keyword evidence="1" id="KW-0378">Hydrolase</keyword>
<dbReference type="PANTHER" id="PTHR47478:SF1">
    <property type="entry name" value="PYRIMIDINE 5'-NUCLEOTIDASE YJJG"/>
    <property type="match status" value="1"/>
</dbReference>
<protein>
    <submittedName>
        <fullName evidence="1">Putative hydrolase of the HAD superfamily</fullName>
    </submittedName>
</protein>
<keyword evidence="2" id="KW-1185">Reference proteome</keyword>
<dbReference type="Proteomes" id="UP000198521">
    <property type="component" value="Unassembled WGS sequence"/>
</dbReference>
<reference evidence="1 2" key="1">
    <citation type="submission" date="2016-10" db="EMBL/GenBank/DDBJ databases">
        <authorList>
            <person name="de Groot N.N."/>
        </authorList>
    </citation>
    <scope>NUCLEOTIDE SEQUENCE [LARGE SCALE GENOMIC DNA]</scope>
    <source>
        <strain evidence="1 2">DSM 25232</strain>
    </source>
</reference>
<dbReference type="InterPro" id="IPR006439">
    <property type="entry name" value="HAD-SF_hydro_IA"/>
</dbReference>
<dbReference type="SUPFAM" id="SSF56784">
    <property type="entry name" value="HAD-like"/>
    <property type="match status" value="1"/>
</dbReference>
<dbReference type="InterPro" id="IPR052550">
    <property type="entry name" value="Pyrimidine_5'-ntase_YjjG"/>
</dbReference>
<dbReference type="Pfam" id="PF13419">
    <property type="entry name" value="HAD_2"/>
    <property type="match status" value="1"/>
</dbReference>
<dbReference type="AlphaFoldDB" id="A0A1H7UP62"/>
<dbReference type="InterPro" id="IPR011951">
    <property type="entry name" value="HAD-SF_hydro_IA_YjjG/PynA"/>
</dbReference>
<name>A0A1H7UP62_AQUAM</name>
<dbReference type="SFLD" id="SFLDG01129">
    <property type="entry name" value="C1.5:_HAD__Beta-PGM__Phosphata"/>
    <property type="match status" value="1"/>
</dbReference>
<dbReference type="NCBIfam" id="TIGR02254">
    <property type="entry name" value="YjjG_YfnB"/>
    <property type="match status" value="1"/>
</dbReference>
<proteinExistence type="predicted"/>
<dbReference type="Gene3D" id="1.10.150.240">
    <property type="entry name" value="Putative phosphatase, domain 2"/>
    <property type="match status" value="1"/>
</dbReference>
<dbReference type="NCBIfam" id="TIGR01549">
    <property type="entry name" value="HAD-SF-IA-v1"/>
    <property type="match status" value="1"/>
</dbReference>
<dbReference type="GO" id="GO:0008253">
    <property type="term" value="F:5'-nucleotidase activity"/>
    <property type="evidence" value="ECO:0007669"/>
    <property type="project" value="InterPro"/>
</dbReference>
<dbReference type="SFLD" id="SFLDS00003">
    <property type="entry name" value="Haloacid_Dehalogenase"/>
    <property type="match status" value="1"/>
</dbReference>
<dbReference type="EMBL" id="FOAB01000007">
    <property type="protein sequence ID" value="SEL98751.1"/>
    <property type="molecule type" value="Genomic_DNA"/>
</dbReference>
<dbReference type="InterPro" id="IPR041492">
    <property type="entry name" value="HAD_2"/>
</dbReference>
<gene>
    <name evidence="1" type="ORF">SAMN04487910_3817</name>
</gene>
<organism evidence="1 2">
    <name type="scientific">Aquimarina amphilecti</name>
    <dbReference type="NCBI Taxonomy" id="1038014"/>
    <lineage>
        <taxon>Bacteria</taxon>
        <taxon>Pseudomonadati</taxon>
        <taxon>Bacteroidota</taxon>
        <taxon>Flavobacteriia</taxon>
        <taxon>Flavobacteriales</taxon>
        <taxon>Flavobacteriaceae</taxon>
        <taxon>Aquimarina</taxon>
    </lineage>
</organism>
<accession>A0A1H7UP62</accession>